<dbReference type="Proteomes" id="UP000018566">
    <property type="component" value="Chromosome"/>
</dbReference>
<dbReference type="AlphaFoldDB" id="A0A9W3KAS8"/>
<proteinExistence type="predicted"/>
<organism evidence="1 2">
    <name type="scientific">Bacillus thuringiensis YBT-1518</name>
    <dbReference type="NCBI Taxonomy" id="529122"/>
    <lineage>
        <taxon>Bacteria</taxon>
        <taxon>Bacillati</taxon>
        <taxon>Bacillota</taxon>
        <taxon>Bacilli</taxon>
        <taxon>Bacillales</taxon>
        <taxon>Bacillaceae</taxon>
        <taxon>Bacillus</taxon>
        <taxon>Bacillus cereus group</taxon>
    </lineage>
</organism>
<dbReference type="KEGG" id="bthu:YBT1518_10100"/>
<evidence type="ECO:0000313" key="1">
    <source>
        <dbReference type="EMBL" id="AHA71213.1"/>
    </source>
</evidence>
<evidence type="ECO:0000313" key="2">
    <source>
        <dbReference type="Proteomes" id="UP000018566"/>
    </source>
</evidence>
<sequence>MKKMLINKHLFLLNQHFIFSRGACKMLSKRKWFYIKEVSKR</sequence>
<gene>
    <name evidence="1" type="ORF">YBT1518_10100</name>
</gene>
<dbReference type="EMBL" id="CP005935">
    <property type="protein sequence ID" value="AHA71213.1"/>
    <property type="molecule type" value="Genomic_DNA"/>
</dbReference>
<reference evidence="1 2" key="1">
    <citation type="submission" date="2013-05" db="EMBL/GenBank/DDBJ databases">
        <title>Complete genome sequence of Bacillus thuringiensis YBT-1518, a typical strain with high toxicity to nematode.</title>
        <authorList>
            <person name="Wang P."/>
            <person name="Zhang C."/>
            <person name="Guo M."/>
            <person name="Guo S."/>
            <person name="Zhu Y."/>
            <person name="Zheng J."/>
            <person name="Zhu L."/>
            <person name="Ruan L."/>
            <person name="Peng D."/>
            <person name="Sun M."/>
        </authorList>
    </citation>
    <scope>NUCLEOTIDE SEQUENCE [LARGE SCALE GENOMIC DNA]</scope>
    <source>
        <strain evidence="1 2">YBT-1518</strain>
    </source>
</reference>
<name>A0A9W3KAS8_BACTU</name>
<accession>A0A9W3KAS8</accession>
<protein>
    <submittedName>
        <fullName evidence="1">Uncharacterized protein</fullName>
    </submittedName>
</protein>